<keyword evidence="3" id="KW-1185">Reference proteome</keyword>
<reference evidence="2" key="1">
    <citation type="submission" date="2022-11" db="EMBL/GenBank/DDBJ databases">
        <authorList>
            <person name="Mo P."/>
        </authorList>
    </citation>
    <scope>NUCLEOTIDE SEQUENCE</scope>
    <source>
        <strain evidence="2">HUAS 11-8</strain>
    </source>
</reference>
<feature type="region of interest" description="Disordered" evidence="1">
    <location>
        <begin position="35"/>
        <end position="88"/>
    </location>
</feature>
<evidence type="ECO:0000313" key="2">
    <source>
        <dbReference type="EMBL" id="WAL65842.1"/>
    </source>
</evidence>
<evidence type="ECO:0000313" key="3">
    <source>
        <dbReference type="Proteomes" id="UP001163203"/>
    </source>
</evidence>
<name>A0ABY7B3N4_9PSEU</name>
<organism evidence="2 3">
    <name type="scientific">Amycolatopsis cynarae</name>
    <dbReference type="NCBI Taxonomy" id="2995223"/>
    <lineage>
        <taxon>Bacteria</taxon>
        <taxon>Bacillati</taxon>
        <taxon>Actinomycetota</taxon>
        <taxon>Actinomycetes</taxon>
        <taxon>Pseudonocardiales</taxon>
        <taxon>Pseudonocardiaceae</taxon>
        <taxon>Amycolatopsis</taxon>
    </lineage>
</organism>
<dbReference type="EMBL" id="CP113836">
    <property type="protein sequence ID" value="WAL65842.1"/>
    <property type="molecule type" value="Genomic_DNA"/>
</dbReference>
<feature type="compositionally biased region" description="Low complexity" evidence="1">
    <location>
        <begin position="68"/>
        <end position="86"/>
    </location>
</feature>
<feature type="compositionally biased region" description="Polar residues" evidence="1">
    <location>
        <begin position="47"/>
        <end position="67"/>
    </location>
</feature>
<evidence type="ECO:0000256" key="1">
    <source>
        <dbReference type="SAM" id="MobiDB-lite"/>
    </source>
</evidence>
<dbReference type="Proteomes" id="UP001163203">
    <property type="component" value="Chromosome"/>
</dbReference>
<dbReference type="RefSeq" id="WP_268755986.1">
    <property type="nucleotide sequence ID" value="NZ_CP113836.1"/>
</dbReference>
<dbReference type="PROSITE" id="PS51257">
    <property type="entry name" value="PROKAR_LIPOPROTEIN"/>
    <property type="match status" value="1"/>
</dbReference>
<sequence length="191" mass="19364">MPREPLFGPARQRVLAALAGGAILLLMSACRTSDTAGTGTGGGWPVSTPSATSDSTEMPATSSTRMPATSTARRTSGSTTAQSSQAPRATLITCDGTAASSPSRYTLTCADAGIWLDGLRWSAWGSATAQASGNLWANDCNPNCAGGHNVSHPATVSVSGLSGGQYTRIHVDVQGDSPYDYSIGANGPESP</sequence>
<protein>
    <submittedName>
        <fullName evidence="2">Uncharacterized protein</fullName>
    </submittedName>
</protein>
<proteinExistence type="predicted"/>
<gene>
    <name evidence="2" type="ORF">ORV05_34140</name>
</gene>
<accession>A0ABY7B3N4</accession>